<dbReference type="GO" id="GO:0016020">
    <property type="term" value="C:membrane"/>
    <property type="evidence" value="ECO:0007669"/>
    <property type="project" value="UniProtKB-SubCell"/>
</dbReference>
<dbReference type="HOGENOM" id="CLU_001570_5_11_1"/>
<evidence type="ECO:0000313" key="15">
    <source>
        <dbReference type="Proteomes" id="UP000001194"/>
    </source>
</evidence>
<feature type="binding site" description="axial binding residue" evidence="13">
    <location>
        <position position="485"/>
    </location>
    <ligand>
        <name>heme</name>
        <dbReference type="ChEBI" id="CHEBI:30413"/>
    </ligand>
    <ligandPart>
        <name>Fe</name>
        <dbReference type="ChEBI" id="CHEBI:18248"/>
    </ligandPart>
</feature>
<dbReference type="GeneID" id="6084667"/>
<comment type="cofactor">
    <cofactor evidence="1 13">
        <name>heme</name>
        <dbReference type="ChEBI" id="CHEBI:30413"/>
    </cofactor>
</comment>
<keyword evidence="15" id="KW-1185">Reference proteome</keyword>
<dbReference type="Gene3D" id="1.10.630.10">
    <property type="entry name" value="Cytochrome P450"/>
    <property type="match status" value="1"/>
</dbReference>
<dbReference type="InParanoid" id="B0DYK8"/>
<evidence type="ECO:0000256" key="6">
    <source>
        <dbReference type="ARBA" id="ARBA00022692"/>
    </source>
</evidence>
<organism evidence="15">
    <name type="scientific">Laccaria bicolor (strain S238N-H82 / ATCC MYA-4686)</name>
    <name type="common">Bicoloured deceiver</name>
    <name type="synonym">Laccaria laccata var. bicolor</name>
    <dbReference type="NCBI Taxonomy" id="486041"/>
    <lineage>
        <taxon>Eukaryota</taxon>
        <taxon>Fungi</taxon>
        <taxon>Dikarya</taxon>
        <taxon>Basidiomycota</taxon>
        <taxon>Agaricomycotina</taxon>
        <taxon>Agaricomycetes</taxon>
        <taxon>Agaricomycetidae</taxon>
        <taxon>Agaricales</taxon>
        <taxon>Agaricineae</taxon>
        <taxon>Hydnangiaceae</taxon>
        <taxon>Laccaria</taxon>
    </lineage>
</organism>
<dbReference type="SUPFAM" id="SSF48264">
    <property type="entry name" value="Cytochrome P450"/>
    <property type="match status" value="1"/>
</dbReference>
<dbReference type="PRINTS" id="PR00463">
    <property type="entry name" value="EP450I"/>
</dbReference>
<evidence type="ECO:0000256" key="1">
    <source>
        <dbReference type="ARBA" id="ARBA00001971"/>
    </source>
</evidence>
<dbReference type="PANTHER" id="PTHR24305:SF166">
    <property type="entry name" value="CYTOCHROME P450 12A4, MITOCHONDRIAL-RELATED"/>
    <property type="match status" value="1"/>
</dbReference>
<dbReference type="EMBL" id="DS547151">
    <property type="protein sequence ID" value="EDR00312.1"/>
    <property type="molecule type" value="Genomic_DNA"/>
</dbReference>
<keyword evidence="8" id="KW-1133">Transmembrane helix</keyword>
<accession>B0DYK8</accession>
<dbReference type="GO" id="GO:0016705">
    <property type="term" value="F:oxidoreductase activity, acting on paired donors, with incorporation or reduction of molecular oxygen"/>
    <property type="evidence" value="ECO:0007669"/>
    <property type="project" value="InterPro"/>
</dbReference>
<protein>
    <submittedName>
        <fullName evidence="14">Predicted protein</fullName>
    </submittedName>
</protein>
<dbReference type="CDD" id="cd11069">
    <property type="entry name" value="CYP_FUM15-like"/>
    <property type="match status" value="1"/>
</dbReference>
<dbReference type="InterPro" id="IPR050121">
    <property type="entry name" value="Cytochrome_P450_monoxygenase"/>
</dbReference>
<dbReference type="InterPro" id="IPR036396">
    <property type="entry name" value="Cyt_P450_sf"/>
</dbReference>
<dbReference type="AlphaFoldDB" id="B0DYK8"/>
<evidence type="ECO:0000256" key="5">
    <source>
        <dbReference type="ARBA" id="ARBA00022617"/>
    </source>
</evidence>
<dbReference type="STRING" id="486041.B0DYK8"/>
<dbReference type="KEGG" id="lbc:LACBIDRAFT_314449"/>
<evidence type="ECO:0000256" key="3">
    <source>
        <dbReference type="ARBA" id="ARBA00004721"/>
    </source>
</evidence>
<keyword evidence="5 13" id="KW-0349">Heme</keyword>
<evidence type="ECO:0000256" key="12">
    <source>
        <dbReference type="ARBA" id="ARBA00023136"/>
    </source>
</evidence>
<evidence type="ECO:0000256" key="7">
    <source>
        <dbReference type="ARBA" id="ARBA00022723"/>
    </source>
</evidence>
<evidence type="ECO:0000256" key="4">
    <source>
        <dbReference type="ARBA" id="ARBA00010617"/>
    </source>
</evidence>
<comment type="subcellular location">
    <subcellularLocation>
        <location evidence="2">Membrane</location>
    </subcellularLocation>
</comment>
<dbReference type="InterPro" id="IPR002401">
    <property type="entry name" value="Cyt_P450_E_grp-I"/>
</dbReference>
<reference evidence="14 15" key="1">
    <citation type="journal article" date="2008" name="Nature">
        <title>The genome of Laccaria bicolor provides insights into mycorrhizal symbiosis.</title>
        <authorList>
            <person name="Martin F."/>
            <person name="Aerts A."/>
            <person name="Ahren D."/>
            <person name="Brun A."/>
            <person name="Danchin E.G.J."/>
            <person name="Duchaussoy F."/>
            <person name="Gibon J."/>
            <person name="Kohler A."/>
            <person name="Lindquist E."/>
            <person name="Pereda V."/>
            <person name="Salamov A."/>
            <person name="Shapiro H.J."/>
            <person name="Wuyts J."/>
            <person name="Blaudez D."/>
            <person name="Buee M."/>
            <person name="Brokstein P."/>
            <person name="Canbaeck B."/>
            <person name="Cohen D."/>
            <person name="Courty P.E."/>
            <person name="Coutinho P.M."/>
            <person name="Delaruelle C."/>
            <person name="Detter J.C."/>
            <person name="Deveau A."/>
            <person name="DiFazio S."/>
            <person name="Duplessis S."/>
            <person name="Fraissinet-Tachet L."/>
            <person name="Lucic E."/>
            <person name="Frey-Klett P."/>
            <person name="Fourrey C."/>
            <person name="Feussner I."/>
            <person name="Gay G."/>
            <person name="Grimwood J."/>
            <person name="Hoegger P.J."/>
            <person name="Jain P."/>
            <person name="Kilaru S."/>
            <person name="Labbe J."/>
            <person name="Lin Y.C."/>
            <person name="Legue V."/>
            <person name="Le Tacon F."/>
            <person name="Marmeisse R."/>
            <person name="Melayah D."/>
            <person name="Montanini B."/>
            <person name="Muratet M."/>
            <person name="Nehls U."/>
            <person name="Niculita-Hirzel H."/>
            <person name="Oudot-Le Secq M.P."/>
            <person name="Peter M."/>
            <person name="Quesneville H."/>
            <person name="Rajashekar B."/>
            <person name="Reich M."/>
            <person name="Rouhier N."/>
            <person name="Schmutz J."/>
            <person name="Yin T."/>
            <person name="Chalot M."/>
            <person name="Henrissat B."/>
            <person name="Kuees U."/>
            <person name="Lucas S."/>
            <person name="Van de Peer Y."/>
            <person name="Podila G.K."/>
            <person name="Polle A."/>
            <person name="Pukkila P.J."/>
            <person name="Richardson P.M."/>
            <person name="Rouze P."/>
            <person name="Sanders I.R."/>
            <person name="Stajich J.E."/>
            <person name="Tunlid A."/>
            <person name="Tuskan G."/>
            <person name="Grigoriev I.V."/>
        </authorList>
    </citation>
    <scope>NUCLEOTIDE SEQUENCE [LARGE SCALE GENOMIC DNA]</scope>
    <source>
        <strain evidence="15">S238N-H82 / ATCC MYA-4686</strain>
    </source>
</reference>
<keyword evidence="9" id="KW-0560">Oxidoreductase</keyword>
<comment type="similarity">
    <text evidence="4">Belongs to the cytochrome P450 family.</text>
</comment>
<proteinExistence type="inferred from homology"/>
<keyword evidence="6" id="KW-0812">Transmembrane</keyword>
<dbReference type="Pfam" id="PF00067">
    <property type="entry name" value="p450"/>
    <property type="match status" value="1"/>
</dbReference>
<evidence type="ECO:0000256" key="2">
    <source>
        <dbReference type="ARBA" id="ARBA00004370"/>
    </source>
</evidence>
<evidence type="ECO:0000256" key="8">
    <source>
        <dbReference type="ARBA" id="ARBA00022989"/>
    </source>
</evidence>
<dbReference type="RefSeq" id="XP_001889064.1">
    <property type="nucleotide sequence ID" value="XM_001889029.1"/>
</dbReference>
<dbReference type="GO" id="GO:0020037">
    <property type="term" value="F:heme binding"/>
    <property type="evidence" value="ECO:0007669"/>
    <property type="project" value="InterPro"/>
</dbReference>
<keyword evidence="12" id="KW-0472">Membrane</keyword>
<keyword evidence="7 13" id="KW-0479">Metal-binding</keyword>
<evidence type="ECO:0000313" key="14">
    <source>
        <dbReference type="EMBL" id="EDR00312.1"/>
    </source>
</evidence>
<dbReference type="Proteomes" id="UP000001194">
    <property type="component" value="Unassembled WGS sequence"/>
</dbReference>
<evidence type="ECO:0000256" key="11">
    <source>
        <dbReference type="ARBA" id="ARBA00023033"/>
    </source>
</evidence>
<gene>
    <name evidence="14" type="ORF">LACBIDRAFT_314449</name>
</gene>
<dbReference type="InterPro" id="IPR001128">
    <property type="entry name" value="Cyt_P450"/>
</dbReference>
<evidence type="ECO:0000256" key="13">
    <source>
        <dbReference type="PIRSR" id="PIRSR602401-1"/>
    </source>
</evidence>
<dbReference type="GO" id="GO:0004497">
    <property type="term" value="F:monooxygenase activity"/>
    <property type="evidence" value="ECO:0007669"/>
    <property type="project" value="UniProtKB-KW"/>
</dbReference>
<dbReference type="OrthoDB" id="1470350at2759"/>
<keyword evidence="10 13" id="KW-0408">Iron</keyword>
<dbReference type="PRINTS" id="PR00385">
    <property type="entry name" value="P450"/>
</dbReference>
<dbReference type="GO" id="GO:0005506">
    <property type="term" value="F:iron ion binding"/>
    <property type="evidence" value="ECO:0007669"/>
    <property type="project" value="InterPro"/>
</dbReference>
<dbReference type="PANTHER" id="PTHR24305">
    <property type="entry name" value="CYTOCHROME P450"/>
    <property type="match status" value="1"/>
</dbReference>
<sequence>MLYLIFQVILIYGVSFAFWRIVRQYVVKTSLDNIPAPPSPSFFKGNYRQLFTTHGWEFHKEIAAKYGGVVKVKALFGESQLYVYDPKALHHIVVKDQYVYEEPSAFIQGNLLIFGKALMSTLGDYHRRQRKMFNPVFSVTNIRVMVPTFYRVIYQLRDSIAKKVSNGPQEIDMISWMGRTMLELIGQSGFGYSFDTLAENVTPNPYSSALKHLGPALLKTSLVQAYLFHMAKIGSPRFRRFIIDVLPWKNMHDVRDIVDAMHKTSLEIFESKKKALLDGDDVVARQIGQGKDIMSMLLRANMDASEEDRLEDDELIAQVSALTFAAVDTTSSALSRILHLLSQHPDIQEKLRREVTEVRAERGDLPYDELTSHLPYLDAVVRETLRLYPPVPFLPRTTRRDIVLPLSKPLEGVNGKLIHEILVPNNTNVMISIIGANRNPDIWGPDSLEWIPERWLSPLPSSVSDAHVPGIYSHLMTFMGGGRACVGFKFSQIEIKIVLSLLIESFRFAPSKKEIFWQTTTVVTPTVLGEGGKIQLPLQVTRVDFKKD</sequence>
<comment type="pathway">
    <text evidence="3">Secondary metabolite biosynthesis; terpenoid biosynthesis.</text>
</comment>
<evidence type="ECO:0000256" key="9">
    <source>
        <dbReference type="ARBA" id="ARBA00023002"/>
    </source>
</evidence>
<keyword evidence="11" id="KW-0503">Monooxygenase</keyword>
<name>B0DYK8_LACBS</name>
<evidence type="ECO:0000256" key="10">
    <source>
        <dbReference type="ARBA" id="ARBA00023004"/>
    </source>
</evidence>